<sequence>MKIIFERGVQAVRENRPLPPTFIDLFGRDIDLRAISKSADAEDFMRGAVLQKRERIILDFIKEASGVSLPSTTIINESMLADVPNIISFDTDELFQSVVASDAANKRRK</sequence>
<organism evidence="1 2">
    <name type="scientific">Acetobacter malorum DSM 14337</name>
    <dbReference type="NCBI Taxonomy" id="1307910"/>
    <lineage>
        <taxon>Bacteria</taxon>
        <taxon>Pseudomonadati</taxon>
        <taxon>Pseudomonadota</taxon>
        <taxon>Alphaproteobacteria</taxon>
        <taxon>Acetobacterales</taxon>
        <taxon>Acetobacteraceae</taxon>
        <taxon>Acetobacter</taxon>
    </lineage>
</organism>
<protein>
    <submittedName>
        <fullName evidence="1">Uncharacterized protein</fullName>
    </submittedName>
</protein>
<reference evidence="1" key="1">
    <citation type="submission" date="2013-04" db="EMBL/GenBank/DDBJ databases">
        <title>The genome sequencing project of 58 acetic acid bacteria.</title>
        <authorList>
            <person name="Okamoto-Kainuma A."/>
            <person name="Ishikawa M."/>
            <person name="Umino S."/>
            <person name="Koizumi Y."/>
            <person name="Shiwa Y."/>
            <person name="Yoshikawa H."/>
            <person name="Matsutani M."/>
            <person name="Matsushita K."/>
        </authorList>
    </citation>
    <scope>NUCLEOTIDE SEQUENCE</scope>
    <source>
        <strain evidence="1">DSM 14337</strain>
    </source>
</reference>
<evidence type="ECO:0000313" key="1">
    <source>
        <dbReference type="EMBL" id="GBQ74783.1"/>
    </source>
</evidence>
<evidence type="ECO:0000313" key="2">
    <source>
        <dbReference type="Proteomes" id="UP001065047"/>
    </source>
</evidence>
<comment type="caution">
    <text evidence="1">The sequence shown here is derived from an EMBL/GenBank/DDBJ whole genome shotgun (WGS) entry which is preliminary data.</text>
</comment>
<accession>A0ABQ0PKU0</accession>
<proteinExistence type="predicted"/>
<dbReference type="EMBL" id="BAPF01000001">
    <property type="protein sequence ID" value="GBQ74783.1"/>
    <property type="molecule type" value="Genomic_DNA"/>
</dbReference>
<keyword evidence="2" id="KW-1185">Reference proteome</keyword>
<dbReference type="Proteomes" id="UP001065047">
    <property type="component" value="Unassembled WGS sequence"/>
</dbReference>
<gene>
    <name evidence="1" type="ORF">AA14337_0011</name>
</gene>
<name>A0ABQ0PKU0_9PROT</name>